<proteinExistence type="predicted"/>
<evidence type="ECO:0000256" key="2">
    <source>
        <dbReference type="ARBA" id="ARBA00022679"/>
    </source>
</evidence>
<evidence type="ECO:0000259" key="5">
    <source>
        <dbReference type="Pfam" id="PF00891"/>
    </source>
</evidence>
<accession>A0AAI8YGX6</accession>
<feature type="compositionally biased region" description="Polar residues" evidence="4">
    <location>
        <begin position="1"/>
        <end position="27"/>
    </location>
</feature>
<dbReference type="AlphaFoldDB" id="A0AAI8YGX6"/>
<comment type="caution">
    <text evidence="7">The sequence shown here is derived from an EMBL/GenBank/DDBJ whole genome shotgun (WGS) entry which is preliminary data.</text>
</comment>
<dbReference type="PROSITE" id="PS51683">
    <property type="entry name" value="SAM_OMT_II"/>
    <property type="match status" value="1"/>
</dbReference>
<name>A0AAI8YGX6_9PEZI</name>
<dbReference type="Pfam" id="PF00891">
    <property type="entry name" value="Methyltransf_2"/>
    <property type="match status" value="1"/>
</dbReference>
<dbReference type="InterPro" id="IPR016461">
    <property type="entry name" value="COMT-like"/>
</dbReference>
<keyword evidence="2" id="KW-0808">Transferase</keyword>
<dbReference type="Pfam" id="PF08100">
    <property type="entry name" value="Dimerisation"/>
    <property type="match status" value="1"/>
</dbReference>
<dbReference type="PANTHER" id="PTHR43712:SF2">
    <property type="entry name" value="O-METHYLTRANSFERASE CICE"/>
    <property type="match status" value="1"/>
</dbReference>
<dbReference type="GO" id="GO:0032259">
    <property type="term" value="P:methylation"/>
    <property type="evidence" value="ECO:0007669"/>
    <property type="project" value="UniProtKB-KW"/>
</dbReference>
<dbReference type="SUPFAM" id="SSF46785">
    <property type="entry name" value="Winged helix' DNA-binding domain"/>
    <property type="match status" value="1"/>
</dbReference>
<keyword evidence="8" id="KW-1185">Reference proteome</keyword>
<organism evidence="7 8">
    <name type="scientific">Anthostomella pinea</name>
    <dbReference type="NCBI Taxonomy" id="933095"/>
    <lineage>
        <taxon>Eukaryota</taxon>
        <taxon>Fungi</taxon>
        <taxon>Dikarya</taxon>
        <taxon>Ascomycota</taxon>
        <taxon>Pezizomycotina</taxon>
        <taxon>Sordariomycetes</taxon>
        <taxon>Xylariomycetidae</taxon>
        <taxon>Xylariales</taxon>
        <taxon>Xylariaceae</taxon>
        <taxon>Anthostomella</taxon>
    </lineage>
</organism>
<dbReference type="SUPFAM" id="SSF53335">
    <property type="entry name" value="S-adenosyl-L-methionine-dependent methyltransferases"/>
    <property type="match status" value="1"/>
</dbReference>
<feature type="region of interest" description="Disordered" evidence="4">
    <location>
        <begin position="1"/>
        <end position="35"/>
    </location>
</feature>
<evidence type="ECO:0000313" key="8">
    <source>
        <dbReference type="Proteomes" id="UP001295740"/>
    </source>
</evidence>
<dbReference type="PANTHER" id="PTHR43712">
    <property type="entry name" value="PUTATIVE (AFU_ORTHOLOGUE AFUA_4G14580)-RELATED"/>
    <property type="match status" value="1"/>
</dbReference>
<gene>
    <name evidence="7" type="ORF">KHLLAP_LOCUS4908</name>
</gene>
<feature type="domain" description="O-methyltransferase C-terminal" evidence="5">
    <location>
        <begin position="283"/>
        <end position="436"/>
    </location>
</feature>
<dbReference type="GO" id="GO:0046983">
    <property type="term" value="F:protein dimerization activity"/>
    <property type="evidence" value="ECO:0007669"/>
    <property type="project" value="InterPro"/>
</dbReference>
<keyword evidence="3" id="KW-0949">S-adenosyl-L-methionine</keyword>
<evidence type="ECO:0000313" key="7">
    <source>
        <dbReference type="EMBL" id="CAJ2504440.1"/>
    </source>
</evidence>
<feature type="domain" description="O-methyltransferase dimerisation" evidence="6">
    <location>
        <begin position="115"/>
        <end position="193"/>
    </location>
</feature>
<dbReference type="Proteomes" id="UP001295740">
    <property type="component" value="Unassembled WGS sequence"/>
</dbReference>
<dbReference type="GO" id="GO:0008171">
    <property type="term" value="F:O-methyltransferase activity"/>
    <property type="evidence" value="ECO:0007669"/>
    <property type="project" value="InterPro"/>
</dbReference>
<dbReference type="InterPro" id="IPR012967">
    <property type="entry name" value="COMT_dimerisation"/>
</dbReference>
<evidence type="ECO:0000259" key="6">
    <source>
        <dbReference type="Pfam" id="PF08100"/>
    </source>
</evidence>
<dbReference type="InterPro" id="IPR001077">
    <property type="entry name" value="COMT_C"/>
</dbReference>
<sequence>MGEDTLNSRGSQNRPIHSDDGTPQSGEPFSEHKDITSCHSAGRVPELALVLENLTASVQSALSYMEGPLKDTIECSLHHDERLPETRCSVVATKAIDTLHRAQQLLEPRSVILADHFLGYVSSKCLSAAVEQGIPDLLAKGPMGLSQLAEESKSRFDRLGQVMRVLYNNSIFSYDDVTGLYRNNATSRLLLSSHWTQWCNWVELYGTQFYDAARAIPAATKSEVTKSAAQISFNTDLNMFSYFQEQGWVEILHRTLSGGAQAQAPGILEDYPWADLADGENMVLMDIGGGGGGLLAALLRRFENLRGGLFDLPHVIEHTRALFHAKDGVYADVGNRVSPAHLVGGDFFQEVPRCEIYTMKWCLHDWKDDDAVRILTTIRRAILVRPKSRLIVMESILADGQSQRLTRYADIHMMMVTNGQERTESQWNQLAMRSGWDVNHIYNLRDAWVKAIEMKPVSIETES</sequence>
<dbReference type="EMBL" id="CAUWAG010000006">
    <property type="protein sequence ID" value="CAJ2504440.1"/>
    <property type="molecule type" value="Genomic_DNA"/>
</dbReference>
<evidence type="ECO:0000256" key="4">
    <source>
        <dbReference type="SAM" id="MobiDB-lite"/>
    </source>
</evidence>
<dbReference type="Gene3D" id="1.10.10.10">
    <property type="entry name" value="Winged helix-like DNA-binding domain superfamily/Winged helix DNA-binding domain"/>
    <property type="match status" value="1"/>
</dbReference>
<evidence type="ECO:0000256" key="1">
    <source>
        <dbReference type="ARBA" id="ARBA00022603"/>
    </source>
</evidence>
<dbReference type="InterPro" id="IPR036388">
    <property type="entry name" value="WH-like_DNA-bd_sf"/>
</dbReference>
<evidence type="ECO:0000256" key="3">
    <source>
        <dbReference type="ARBA" id="ARBA00022691"/>
    </source>
</evidence>
<protein>
    <submittedName>
        <fullName evidence="7">Uu.00g118340.m01.CDS01</fullName>
    </submittedName>
</protein>
<reference evidence="7" key="1">
    <citation type="submission" date="2023-10" db="EMBL/GenBank/DDBJ databases">
        <authorList>
            <person name="Hackl T."/>
        </authorList>
    </citation>
    <scope>NUCLEOTIDE SEQUENCE</scope>
</reference>
<keyword evidence="1" id="KW-0489">Methyltransferase</keyword>
<dbReference type="InterPro" id="IPR036390">
    <property type="entry name" value="WH_DNA-bd_sf"/>
</dbReference>
<dbReference type="InterPro" id="IPR029063">
    <property type="entry name" value="SAM-dependent_MTases_sf"/>
</dbReference>
<dbReference type="Gene3D" id="3.40.50.150">
    <property type="entry name" value="Vaccinia Virus protein VP39"/>
    <property type="match status" value="1"/>
</dbReference>